<dbReference type="PROSITE" id="PS51375">
    <property type="entry name" value="PPR"/>
    <property type="match status" value="2"/>
</dbReference>
<gene>
    <name evidence="4" type="ORF">Cni_G02420</name>
</gene>
<comment type="similarity">
    <text evidence="1">Belongs to the PPR family. P subfamily.</text>
</comment>
<organism evidence="4 5">
    <name type="scientific">Canna indica</name>
    <name type="common">Indian-shot</name>
    <dbReference type="NCBI Taxonomy" id="4628"/>
    <lineage>
        <taxon>Eukaryota</taxon>
        <taxon>Viridiplantae</taxon>
        <taxon>Streptophyta</taxon>
        <taxon>Embryophyta</taxon>
        <taxon>Tracheophyta</taxon>
        <taxon>Spermatophyta</taxon>
        <taxon>Magnoliopsida</taxon>
        <taxon>Liliopsida</taxon>
        <taxon>Zingiberales</taxon>
        <taxon>Cannaceae</taxon>
        <taxon>Canna</taxon>
    </lineage>
</organism>
<dbReference type="Pfam" id="PF13041">
    <property type="entry name" value="PPR_2"/>
    <property type="match status" value="1"/>
</dbReference>
<keyword evidence="5" id="KW-1185">Reference proteome</keyword>
<dbReference type="Gene3D" id="1.25.40.10">
    <property type="entry name" value="Tetratricopeptide repeat domain"/>
    <property type="match status" value="1"/>
</dbReference>
<feature type="repeat" description="PPR" evidence="3">
    <location>
        <begin position="23"/>
        <end position="57"/>
    </location>
</feature>
<evidence type="ECO:0000256" key="1">
    <source>
        <dbReference type="ARBA" id="ARBA00007626"/>
    </source>
</evidence>
<name>A0AAQ3PZV3_9LILI</name>
<dbReference type="InterPro" id="IPR002885">
    <property type="entry name" value="PPR_rpt"/>
</dbReference>
<accession>A0AAQ3PZV3</accession>
<dbReference type="NCBIfam" id="TIGR00756">
    <property type="entry name" value="PPR"/>
    <property type="match status" value="2"/>
</dbReference>
<reference evidence="4 5" key="1">
    <citation type="submission" date="2023-10" db="EMBL/GenBank/DDBJ databases">
        <title>Chromosome-scale genome assembly provides insights into flower coloration mechanisms of Canna indica.</title>
        <authorList>
            <person name="Li C."/>
        </authorList>
    </citation>
    <scope>NUCLEOTIDE SEQUENCE [LARGE SCALE GENOMIC DNA]</scope>
    <source>
        <tissue evidence="4">Flower</tissue>
    </source>
</reference>
<dbReference type="InterPro" id="IPR050667">
    <property type="entry name" value="PPR-containing_protein"/>
</dbReference>
<evidence type="ECO:0000313" key="4">
    <source>
        <dbReference type="EMBL" id="WOK93720.1"/>
    </source>
</evidence>
<evidence type="ECO:0000256" key="3">
    <source>
        <dbReference type="PROSITE-ProRule" id="PRU00708"/>
    </source>
</evidence>
<dbReference type="InterPro" id="IPR011990">
    <property type="entry name" value="TPR-like_helical_dom_sf"/>
</dbReference>
<sequence>MGTSRLHGSYSTKCSLEDVLAPNAICYNSLIEFHAKKGDFDSMNEILSFMEERGVETNIGTYTIPIDSYLDFREINKAEKAFEEMSTGGLKGDIYLYIAMINANCRVGNIKRAFALFDECVELGLSLLNLVVYYCLIPAEFLF</sequence>
<dbReference type="PANTHER" id="PTHR47939">
    <property type="entry name" value="MEMBRANE-ASSOCIATED SALT-INDUCIBLE PROTEIN-LIKE"/>
    <property type="match status" value="1"/>
</dbReference>
<dbReference type="EMBL" id="CP136890">
    <property type="protein sequence ID" value="WOK93720.1"/>
    <property type="molecule type" value="Genomic_DNA"/>
</dbReference>
<dbReference type="PANTHER" id="PTHR47939:SF3">
    <property type="entry name" value="REPEAT-CONTAINING PROTEIN, PUTATIVE-RELATED"/>
    <property type="match status" value="1"/>
</dbReference>
<dbReference type="Proteomes" id="UP001327560">
    <property type="component" value="Chromosome 1"/>
</dbReference>
<keyword evidence="2" id="KW-0677">Repeat</keyword>
<feature type="repeat" description="PPR" evidence="3">
    <location>
        <begin position="93"/>
        <end position="127"/>
    </location>
</feature>
<protein>
    <submittedName>
        <fullName evidence="4">Pentatricopeptide repeat-containing protein</fullName>
    </submittedName>
</protein>
<evidence type="ECO:0000313" key="5">
    <source>
        <dbReference type="Proteomes" id="UP001327560"/>
    </source>
</evidence>
<evidence type="ECO:0000256" key="2">
    <source>
        <dbReference type="ARBA" id="ARBA00022737"/>
    </source>
</evidence>
<dbReference type="Pfam" id="PF01535">
    <property type="entry name" value="PPR"/>
    <property type="match status" value="1"/>
</dbReference>
<dbReference type="AlphaFoldDB" id="A0AAQ3PZV3"/>
<proteinExistence type="inferred from homology"/>